<dbReference type="PANTHER" id="PTHR38640">
    <property type="entry name" value="GEO09659P1"/>
    <property type="match status" value="1"/>
</dbReference>
<keyword evidence="1" id="KW-0472">Membrane</keyword>
<dbReference type="OrthoDB" id="5915502at2759"/>
<keyword evidence="1" id="KW-1133">Transmembrane helix</keyword>
<evidence type="ECO:0000256" key="1">
    <source>
        <dbReference type="SAM" id="Phobius"/>
    </source>
</evidence>
<dbReference type="RefSeq" id="XP_030387109.1">
    <property type="nucleotide sequence ID" value="XM_030531249.1"/>
</dbReference>
<evidence type="ECO:0000313" key="3">
    <source>
        <dbReference type="RefSeq" id="XP_030387109.1"/>
    </source>
</evidence>
<gene>
    <name evidence="3" type="primary">LOC115633775</name>
</gene>
<feature type="transmembrane region" description="Helical" evidence="1">
    <location>
        <begin position="92"/>
        <end position="114"/>
    </location>
</feature>
<accession>A0A6J2UFB7</accession>
<feature type="transmembrane region" description="Helical" evidence="1">
    <location>
        <begin position="126"/>
        <end position="145"/>
    </location>
</feature>
<keyword evidence="1" id="KW-0812">Transmembrane</keyword>
<proteinExistence type="predicted"/>
<evidence type="ECO:0000313" key="2">
    <source>
        <dbReference type="Proteomes" id="UP000504634"/>
    </source>
</evidence>
<feature type="transmembrane region" description="Helical" evidence="1">
    <location>
        <begin position="62"/>
        <end position="80"/>
    </location>
</feature>
<keyword evidence="2" id="KW-1185">Reference proteome</keyword>
<protein>
    <submittedName>
        <fullName evidence="3">Uncharacterized protein LOC115633775</fullName>
    </submittedName>
</protein>
<dbReference type="PANTHER" id="PTHR38640:SF1">
    <property type="entry name" value="GEO09659P1"/>
    <property type="match status" value="1"/>
</dbReference>
<sequence length="155" mass="16938">MANTSKNDACTICDKIGLKPFTKDNVFNYYLPLHGLVSYGALSVNVMNPNIVPKLLPRKQDLTNVFLISTVVGTWFYIYGRPHLSDVQSNKRGLYALLGSTLFSMGSVLAWALIKSALPENNSLLATVAGLASGAIIVKVSTDYIQEVDNKLKKN</sequence>
<organism evidence="2 3">
    <name type="scientific">Drosophila lebanonensis</name>
    <name type="common">Fruit fly</name>
    <name type="synonym">Scaptodrosophila lebanonensis</name>
    <dbReference type="NCBI Taxonomy" id="7225"/>
    <lineage>
        <taxon>Eukaryota</taxon>
        <taxon>Metazoa</taxon>
        <taxon>Ecdysozoa</taxon>
        <taxon>Arthropoda</taxon>
        <taxon>Hexapoda</taxon>
        <taxon>Insecta</taxon>
        <taxon>Pterygota</taxon>
        <taxon>Neoptera</taxon>
        <taxon>Endopterygota</taxon>
        <taxon>Diptera</taxon>
        <taxon>Brachycera</taxon>
        <taxon>Muscomorpha</taxon>
        <taxon>Ephydroidea</taxon>
        <taxon>Drosophilidae</taxon>
        <taxon>Scaptodrosophila</taxon>
    </lineage>
</organism>
<reference evidence="3" key="1">
    <citation type="submission" date="2025-08" db="UniProtKB">
        <authorList>
            <consortium name="RefSeq"/>
        </authorList>
    </citation>
    <scope>IDENTIFICATION</scope>
    <source>
        <strain evidence="3">11010-0011.00</strain>
        <tissue evidence="3">Whole body</tissue>
    </source>
</reference>
<dbReference type="AlphaFoldDB" id="A0A6J2UFB7"/>
<dbReference type="Proteomes" id="UP000504634">
    <property type="component" value="Unplaced"/>
</dbReference>
<name>A0A6J2UFB7_DROLE</name>
<dbReference type="GeneID" id="115633775"/>